<evidence type="ECO:0000313" key="2">
    <source>
        <dbReference type="EMBL" id="GAK51198.1"/>
    </source>
</evidence>
<keyword evidence="1" id="KW-1133">Transmembrane helix</keyword>
<reference evidence="2" key="1">
    <citation type="journal article" date="2015" name="PeerJ">
        <title>First genomic representation of candidate bacterial phylum KSB3 points to enhanced environmental sensing as a trigger of wastewater bulking.</title>
        <authorList>
            <person name="Sekiguchi Y."/>
            <person name="Ohashi A."/>
            <person name="Parks D.H."/>
            <person name="Yamauchi T."/>
            <person name="Tyson G.W."/>
            <person name="Hugenholtz P."/>
        </authorList>
    </citation>
    <scope>NUCLEOTIDE SEQUENCE [LARGE SCALE GENOMIC DNA]</scope>
</reference>
<protein>
    <submittedName>
        <fullName evidence="2">Predicted membrane protein</fullName>
    </submittedName>
</protein>
<sequence length="143" mass="15632">MKQKHHQRPAPPSAVSSTVLSGFLVFGLSVMIALLLPKYTALTPLSGWLATINAMGLLVCGFDKRQAVNKRFRVPGKVIVAVALTGGALGVLLGLLAFRHKIKTGHFFIQIAAILLVQALAVYFAIYFKVVSMTQVVEWLMRR</sequence>
<dbReference type="InterPro" id="IPR010718">
    <property type="entry name" value="DUF1294"/>
</dbReference>
<feature type="transmembrane region" description="Helical" evidence="1">
    <location>
        <begin position="12"/>
        <end position="36"/>
    </location>
</feature>
<feature type="transmembrane region" description="Helical" evidence="1">
    <location>
        <begin position="42"/>
        <end position="62"/>
    </location>
</feature>
<dbReference type="AlphaFoldDB" id="A0A081BLD2"/>
<organism evidence="2">
    <name type="scientific">Candidatus Moduliflexus flocculans</name>
    <dbReference type="NCBI Taxonomy" id="1499966"/>
    <lineage>
        <taxon>Bacteria</taxon>
        <taxon>Candidatus Moduliflexota</taxon>
        <taxon>Candidatus Moduliflexia</taxon>
        <taxon>Candidatus Moduliflexales</taxon>
        <taxon>Candidatus Moduliflexaceae</taxon>
    </lineage>
</organism>
<proteinExistence type="predicted"/>
<feature type="transmembrane region" description="Helical" evidence="1">
    <location>
        <begin position="107"/>
        <end position="128"/>
    </location>
</feature>
<name>A0A081BLD2_9BACT</name>
<gene>
    <name evidence="2" type="ORF">U14_02441</name>
</gene>
<keyword evidence="1" id="KW-0472">Membrane</keyword>
<keyword evidence="1" id="KW-0812">Transmembrane</keyword>
<feature type="transmembrane region" description="Helical" evidence="1">
    <location>
        <begin position="74"/>
        <end position="95"/>
    </location>
</feature>
<dbReference type="HOGENOM" id="CLU_1802276_0_0_0"/>
<keyword evidence="3" id="KW-1185">Reference proteome</keyword>
<dbReference type="STRING" id="1499966.U14_02441"/>
<dbReference type="EMBL" id="DF820457">
    <property type="protein sequence ID" value="GAK51198.1"/>
    <property type="molecule type" value="Genomic_DNA"/>
</dbReference>
<evidence type="ECO:0000256" key="1">
    <source>
        <dbReference type="SAM" id="Phobius"/>
    </source>
</evidence>
<evidence type="ECO:0000313" key="3">
    <source>
        <dbReference type="Proteomes" id="UP000030700"/>
    </source>
</evidence>
<accession>A0A081BLD2</accession>
<dbReference type="Proteomes" id="UP000030700">
    <property type="component" value="Unassembled WGS sequence"/>
</dbReference>
<dbReference type="Pfam" id="PF06961">
    <property type="entry name" value="DUF1294"/>
    <property type="match status" value="1"/>
</dbReference>